<dbReference type="PANTHER" id="PTHR31151">
    <property type="entry name" value="PROLINE-TRNA LIGASE (DUF1680)"/>
    <property type="match status" value="1"/>
</dbReference>
<dbReference type="InterPro" id="IPR000421">
    <property type="entry name" value="FA58C"/>
</dbReference>
<dbReference type="SUPFAM" id="SSF48208">
    <property type="entry name" value="Six-hairpin glycosidases"/>
    <property type="match status" value="1"/>
</dbReference>
<gene>
    <name evidence="3" type="primary">hypBA1_3</name>
    <name evidence="3" type="ORF">OJF2_27390</name>
</gene>
<dbReference type="GO" id="GO:0102478">
    <property type="term" value="F:beta-L-arabinofuranosidase activity"/>
    <property type="evidence" value="ECO:0007669"/>
    <property type="project" value="UniProtKB-EC"/>
</dbReference>
<feature type="chain" id="PRO_5022949384" evidence="1">
    <location>
        <begin position="24"/>
        <end position="830"/>
    </location>
</feature>
<name>A0A5B9W1U5_9BACT</name>
<keyword evidence="3" id="KW-0378">Hydrolase</keyword>
<dbReference type="InterPro" id="IPR049046">
    <property type="entry name" value="Beta-AFase-like_GH127_middle"/>
</dbReference>
<evidence type="ECO:0000256" key="1">
    <source>
        <dbReference type="SAM" id="SignalP"/>
    </source>
</evidence>
<feature type="domain" description="F5/8 type C" evidence="2">
    <location>
        <begin position="679"/>
        <end position="830"/>
    </location>
</feature>
<protein>
    <submittedName>
        <fullName evidence="3">Non-reducing end beta-L-arabinofuranosidase</fullName>
        <ecNumber evidence="3">3.2.1.185</ecNumber>
    </submittedName>
</protein>
<dbReference type="KEGG" id="agv:OJF2_27390"/>
<sequence length="830" mass="91166" precursor="true">MRRLTGLLASLLPLLACPAFALADGVSVVDAPPASGVNAYYASNRPPLRPAPLIKLPVGAVRPKGWLRKQLELQADGFHGHLTEISDFLKKEGNSWLAKDGQGRRGWEEVPYWLKGFGDSAYILGRDDQVREAKVWIEAAIASQAPDGFFGPRGKGAASTVGSTEGRYDLWPNMVMLNCLQSYYEFSGDRRVVDLMTRYFRWELAVPEADFLPPFWQQQRAGDNLASVYWLYNRTGEPWLLDLATKIHRHTAPWSSGIANWHNVNMAEAFGGPTTYWQQSGDEMHRRASYRNYDEMRARYGQVPGGMFGGDENCRPGYSDPRQAVESCGMVEMMLSTERLYSITGDGTWADRCEDVAYNSLPAACTADMTALRYLTAPNMATADRRSHQPGIQNGGPMFHYDPHDHRCCQHNVGHGWPYFAENLVMATLDNGLAVVFPAASATKAKVGDGSEVTLAVDSHYPFAGELAITVDAAGPVAFPLYVRIPGWARGASLRINGTPQKVEPSPGQSIRIDRTWNAGDRVAVTLPMDVRVRTWEANHGAVSVDRGPLTFSLAIGQKVERDGGTDRWPAFKIIPTTPWNYALVLNPAQPASSFRVQPRDWPAADMPWTPEGTPIALAAEGRRVPEWRLDPFDLVAVLQQSPVKTSEPIEPISLIPMGAARIRISAFPVAAGGDEGHAWHVPPGLTYSPSASHCFESDTVFALSDGVLPASSQDREVPRHTFWPHEGTTEWVMYDFGKPIKVSKVSVYWFDDTKAGGGCALPASWRVLRRTGQGEKGDTWEPVPGAAASSATRDGLQALSFPAVDAAALRLEIQLQPGRSGGVLEWRVE</sequence>
<dbReference type="Pfam" id="PF20736">
    <property type="entry name" value="Glyco_hydro127M"/>
    <property type="match status" value="1"/>
</dbReference>
<organism evidence="3 4">
    <name type="scientific">Aquisphaera giovannonii</name>
    <dbReference type="NCBI Taxonomy" id="406548"/>
    <lineage>
        <taxon>Bacteria</taxon>
        <taxon>Pseudomonadati</taxon>
        <taxon>Planctomycetota</taxon>
        <taxon>Planctomycetia</taxon>
        <taxon>Isosphaerales</taxon>
        <taxon>Isosphaeraceae</taxon>
        <taxon>Aquisphaera</taxon>
    </lineage>
</organism>
<evidence type="ECO:0000313" key="3">
    <source>
        <dbReference type="EMBL" id="QEH34204.1"/>
    </source>
</evidence>
<feature type="signal peptide" evidence="1">
    <location>
        <begin position="1"/>
        <end position="23"/>
    </location>
</feature>
<reference evidence="3 4" key="1">
    <citation type="submission" date="2019-08" db="EMBL/GenBank/DDBJ databases">
        <title>Deep-cultivation of Planctomycetes and their phenomic and genomic characterization uncovers novel biology.</title>
        <authorList>
            <person name="Wiegand S."/>
            <person name="Jogler M."/>
            <person name="Boedeker C."/>
            <person name="Pinto D."/>
            <person name="Vollmers J."/>
            <person name="Rivas-Marin E."/>
            <person name="Kohn T."/>
            <person name="Peeters S.H."/>
            <person name="Heuer A."/>
            <person name="Rast P."/>
            <person name="Oberbeckmann S."/>
            <person name="Bunk B."/>
            <person name="Jeske O."/>
            <person name="Meyerdierks A."/>
            <person name="Storesund J.E."/>
            <person name="Kallscheuer N."/>
            <person name="Luecker S."/>
            <person name="Lage O.M."/>
            <person name="Pohl T."/>
            <person name="Merkel B.J."/>
            <person name="Hornburger P."/>
            <person name="Mueller R.-W."/>
            <person name="Bruemmer F."/>
            <person name="Labrenz M."/>
            <person name="Spormann A.M."/>
            <person name="Op den Camp H."/>
            <person name="Overmann J."/>
            <person name="Amann R."/>
            <person name="Jetten M.S.M."/>
            <person name="Mascher T."/>
            <person name="Medema M.H."/>
            <person name="Devos D.P."/>
            <person name="Kaster A.-K."/>
            <person name="Ovreas L."/>
            <person name="Rohde M."/>
            <person name="Galperin M.Y."/>
            <person name="Jogler C."/>
        </authorList>
    </citation>
    <scope>NUCLEOTIDE SEQUENCE [LARGE SCALE GENOMIC DNA]</scope>
    <source>
        <strain evidence="3 4">OJF2</strain>
    </source>
</reference>
<dbReference type="Pfam" id="PF07944">
    <property type="entry name" value="Beta-AFase-like_GH127_cat"/>
    <property type="match status" value="1"/>
</dbReference>
<keyword evidence="1" id="KW-0732">Signal</keyword>
<dbReference type="AlphaFoldDB" id="A0A5B9W1U5"/>
<dbReference type="PROSITE" id="PS50022">
    <property type="entry name" value="FA58C_3"/>
    <property type="match status" value="1"/>
</dbReference>
<dbReference type="GO" id="GO:0005975">
    <property type="term" value="P:carbohydrate metabolic process"/>
    <property type="evidence" value="ECO:0007669"/>
    <property type="project" value="InterPro"/>
</dbReference>
<evidence type="ECO:0000313" key="4">
    <source>
        <dbReference type="Proteomes" id="UP000324233"/>
    </source>
</evidence>
<dbReference type="EC" id="3.2.1.185" evidence="3"/>
<dbReference type="PANTHER" id="PTHR31151:SF0">
    <property type="entry name" value="PROLINE-TRNA LIGASE (DUF1680)"/>
    <property type="match status" value="1"/>
</dbReference>
<dbReference type="InterPro" id="IPR012878">
    <property type="entry name" value="Beta-AFase-like_GH127_cat"/>
</dbReference>
<accession>A0A5B9W1U5</accession>
<evidence type="ECO:0000259" key="2">
    <source>
        <dbReference type="PROSITE" id="PS50022"/>
    </source>
</evidence>
<keyword evidence="4" id="KW-1185">Reference proteome</keyword>
<dbReference type="Proteomes" id="UP000324233">
    <property type="component" value="Chromosome"/>
</dbReference>
<keyword evidence="3" id="KW-0326">Glycosidase</keyword>
<dbReference type="EMBL" id="CP042997">
    <property type="protein sequence ID" value="QEH34204.1"/>
    <property type="molecule type" value="Genomic_DNA"/>
</dbReference>
<proteinExistence type="predicted"/>
<dbReference type="InterPro" id="IPR008928">
    <property type="entry name" value="6-hairpin_glycosidase_sf"/>
</dbReference>
<dbReference type="Gene3D" id="2.60.120.260">
    <property type="entry name" value="Galactose-binding domain-like"/>
    <property type="match status" value="1"/>
</dbReference>